<keyword evidence="1" id="KW-0472">Membrane</keyword>
<dbReference type="GO" id="GO:0050839">
    <property type="term" value="F:cell adhesion molecule binding"/>
    <property type="evidence" value="ECO:0000318"/>
    <property type="project" value="GO_Central"/>
</dbReference>
<dbReference type="GO" id="GO:0030198">
    <property type="term" value="P:extracellular matrix organization"/>
    <property type="evidence" value="ECO:0000318"/>
    <property type="project" value="GO_Central"/>
</dbReference>
<proteinExistence type="predicted"/>
<feature type="domain" description="FAS1" evidence="3">
    <location>
        <begin position="1386"/>
        <end position="1521"/>
    </location>
</feature>
<protein>
    <recommendedName>
        <fullName evidence="3">FAS1 domain-containing protein</fullName>
    </recommendedName>
</protein>
<feature type="signal peptide" evidence="2">
    <location>
        <begin position="1"/>
        <end position="29"/>
    </location>
</feature>
<keyword evidence="1" id="KW-1133">Transmembrane helix</keyword>
<dbReference type="EMBL" id="CH991565">
    <property type="protein sequence ID" value="EDQ86579.1"/>
    <property type="molecule type" value="Genomic_DNA"/>
</dbReference>
<keyword evidence="5" id="KW-1185">Reference proteome</keyword>
<dbReference type="GO" id="GO:0007155">
    <property type="term" value="P:cell adhesion"/>
    <property type="evidence" value="ECO:0000318"/>
    <property type="project" value="GO_Central"/>
</dbReference>
<evidence type="ECO:0000256" key="2">
    <source>
        <dbReference type="SAM" id="SignalP"/>
    </source>
</evidence>
<dbReference type="FunFam" id="2.30.180.10:FF:000005">
    <property type="entry name" value="Stabilin 2"/>
    <property type="match status" value="1"/>
</dbReference>
<dbReference type="GO" id="GO:0031012">
    <property type="term" value="C:extracellular matrix"/>
    <property type="evidence" value="ECO:0000318"/>
    <property type="project" value="GO_Central"/>
</dbReference>
<dbReference type="FunCoup" id="A9V7F9">
    <property type="interactions" value="27"/>
</dbReference>
<feature type="domain" description="FAS1" evidence="3">
    <location>
        <begin position="532"/>
        <end position="675"/>
    </location>
</feature>
<dbReference type="GeneID" id="5893857"/>
<feature type="domain" description="FAS1" evidence="3">
    <location>
        <begin position="1094"/>
        <end position="1227"/>
    </location>
</feature>
<dbReference type="GO" id="GO:0005615">
    <property type="term" value="C:extracellular space"/>
    <property type="evidence" value="ECO:0000318"/>
    <property type="project" value="GO_Central"/>
</dbReference>
<dbReference type="OMA" id="KGDHEAN"/>
<feature type="domain" description="FAS1" evidence="3">
    <location>
        <begin position="250"/>
        <end position="387"/>
    </location>
</feature>
<accession>A9V7F9</accession>
<name>A9V7F9_MONBE</name>
<dbReference type="eggNOG" id="KOG1437">
    <property type="taxonomic scope" value="Eukaryota"/>
</dbReference>
<keyword evidence="1" id="KW-0812">Transmembrane</keyword>
<feature type="chain" id="PRO_5002745356" description="FAS1 domain-containing protein" evidence="2">
    <location>
        <begin position="30"/>
        <end position="1525"/>
    </location>
</feature>
<feature type="domain" description="FAS1" evidence="3">
    <location>
        <begin position="1236"/>
        <end position="1373"/>
    </location>
</feature>
<dbReference type="InParanoid" id="A9V7F9"/>
<feature type="domain" description="FAS1" evidence="3">
    <location>
        <begin position="399"/>
        <end position="536"/>
    </location>
</feature>
<dbReference type="FunFam" id="2.30.180.10:FF:000014">
    <property type="entry name" value="Stabilin 1"/>
    <property type="match status" value="4"/>
</dbReference>
<feature type="domain" description="FAS1" evidence="3">
    <location>
        <begin position="806"/>
        <end position="939"/>
    </location>
</feature>
<dbReference type="InterPro" id="IPR036378">
    <property type="entry name" value="FAS1_dom_sf"/>
</dbReference>
<reference evidence="4 5" key="1">
    <citation type="journal article" date="2008" name="Nature">
        <title>The genome of the choanoflagellate Monosiga brevicollis and the origin of metazoans.</title>
        <authorList>
            <consortium name="JGI Sequencing"/>
            <person name="King N."/>
            <person name="Westbrook M.J."/>
            <person name="Young S.L."/>
            <person name="Kuo A."/>
            <person name="Abedin M."/>
            <person name="Chapman J."/>
            <person name="Fairclough S."/>
            <person name="Hellsten U."/>
            <person name="Isogai Y."/>
            <person name="Letunic I."/>
            <person name="Marr M."/>
            <person name="Pincus D."/>
            <person name="Putnam N."/>
            <person name="Rokas A."/>
            <person name="Wright K.J."/>
            <person name="Zuzow R."/>
            <person name="Dirks W."/>
            <person name="Good M."/>
            <person name="Goodstein D."/>
            <person name="Lemons D."/>
            <person name="Li W."/>
            <person name="Lyons J.B."/>
            <person name="Morris A."/>
            <person name="Nichols S."/>
            <person name="Richter D.J."/>
            <person name="Salamov A."/>
            <person name="Bork P."/>
            <person name="Lim W.A."/>
            <person name="Manning G."/>
            <person name="Miller W.T."/>
            <person name="McGinnis W."/>
            <person name="Shapiro H."/>
            <person name="Tjian R."/>
            <person name="Grigoriev I.V."/>
            <person name="Rokhsar D."/>
        </authorList>
    </citation>
    <scope>NUCLEOTIDE SEQUENCE [LARGE SCALE GENOMIC DNA]</scope>
    <source>
        <strain evidence="5">MX1 / ATCC 50154</strain>
    </source>
</reference>
<evidence type="ECO:0000313" key="4">
    <source>
        <dbReference type="EMBL" id="EDQ86579.1"/>
    </source>
</evidence>
<dbReference type="KEGG" id="mbr:MONBRDRAFT_28185"/>
<evidence type="ECO:0000313" key="5">
    <source>
        <dbReference type="Proteomes" id="UP000001357"/>
    </source>
</evidence>
<dbReference type="PANTHER" id="PTHR10900:SF77">
    <property type="entry name" value="FI19380P1"/>
    <property type="match status" value="1"/>
</dbReference>
<evidence type="ECO:0000256" key="1">
    <source>
        <dbReference type="SAM" id="Phobius"/>
    </source>
</evidence>
<gene>
    <name evidence="4" type="ORF">MONBRDRAFT_28185</name>
</gene>
<dbReference type="FunFam" id="2.30.180.10:FF:000068">
    <property type="match status" value="2"/>
</dbReference>
<feature type="domain" description="FAS1" evidence="3">
    <location>
        <begin position="91"/>
        <end position="228"/>
    </location>
</feature>
<dbReference type="Gene3D" id="2.30.180.10">
    <property type="entry name" value="FAS1 domain"/>
    <property type="match status" value="9"/>
</dbReference>
<dbReference type="PANTHER" id="PTHR10900">
    <property type="entry name" value="PERIOSTIN-RELATED"/>
    <property type="match status" value="1"/>
</dbReference>
<dbReference type="PROSITE" id="PS50213">
    <property type="entry name" value="FAS1"/>
    <property type="match status" value="9"/>
</dbReference>
<keyword evidence="2" id="KW-0732">Signal</keyword>
<feature type="transmembrane region" description="Helical" evidence="1">
    <location>
        <begin position="61"/>
        <end position="86"/>
    </location>
</feature>
<feature type="domain" description="FAS1" evidence="3">
    <location>
        <begin position="948"/>
        <end position="1085"/>
    </location>
</feature>
<dbReference type="FunFam" id="2.30.180.10:FF:000030">
    <property type="entry name" value="Stabilin 1"/>
    <property type="match status" value="1"/>
</dbReference>
<organism evidence="4 5">
    <name type="scientific">Monosiga brevicollis</name>
    <name type="common">Choanoflagellate</name>
    <dbReference type="NCBI Taxonomy" id="81824"/>
    <lineage>
        <taxon>Eukaryota</taxon>
        <taxon>Choanoflagellata</taxon>
        <taxon>Craspedida</taxon>
        <taxon>Salpingoecidae</taxon>
        <taxon>Monosiga</taxon>
    </lineage>
</organism>
<sequence length="1525" mass="167339">MRAFISVRHASLLFAALLLLAQGPSIGLADCTDQADDEGYDCVSNAATPCPPPLPVSLSLSLSVCLSLCVCVCVCVTLASLVILLLGSAQTYSLFKTLRVRDRFSLFAGLLQRANLKSLLKNSGLDQGTVFAPNDAALLALGQSELDRLARSENRDQLEQLLLAHVVHDRLTFKSLKRAVGALPTEANSSYLRLRVFNRDTIYINEALIINKNIKADNGIVHEIDAVLWPSREGAPEAGQAPVPVFQPDVYSVFKTISEREQFSILAAMLEAADLREELKATGLNPVTLFAPNNNAFLRLDTADFESIANPSTIDGFRDILRRHIVPRNLSQAALQQDPGPYETLVDGQTVMASSNEDGGLKLGRANIVTANILASNGYVHELDEVLLPSTIDQLEEDNDSIYATITNNGNFSLLESLVLAADLDGLLGTSGGSPLTLFAPTNNAFEELGSAELNRLRQPENKDELQALLLRHLVPRNLSTADLEGIAPRFLEPLDQASFIHVTLSGNNIRINEAVIVRANISALNGYIHAIDVVITQQQFDLDIARFMAMVDRYRAFTLASLQARLYDQAAENRITVFLPSETAFEALNTRTLLALFEPQNTDILRTVVAYHFHMEDAFFSSELVEMEQASTLEGRQLQFSENANGTVFVNDIPIVKPNLQLVNGVAHGINKLLVPGGMSLEQLLFEGHLHVFLHEYFNEYFHKYFNEHLNIHLHLDEYLNKYLNEHLHEYLNFYLHEHLPQAPQLYLIEYLHEHLNIHFHLNVFLHEYLHEYLHLNFHVNKHLNEHLNIHVHEYLHEYLNFFFNEYIHEHLNVYLNFYLNYRLLNMTELLRDIALYSDVTVFVPTNEALAETLDEVTLFYLIDEDNLTTLHQILLSHVVNESLSVADMSALNYTVAASGEVLALAGAYDNLTVDNASIVEGDIEIVNGFVHRIDKVLLPANYTRPVPDAALLIALDDDYAALTVLMDASRLDEDLSELANFSDVTLLVPENAAISAFFGDDYTWYYLTTEENLTTLRAVLRMHVINESYSVAELGNMSQVTAWSGAPLVLAGGPGNLTVNNATVLEGDIEITNGLLHRINQVLLPPNMSIPIPKADLLLAIDSDYSLFYALLSASGLETVVGTMANVTVIAPSNDAIEQAFDNLDFVSLLQEENRTTLRTIMAHHIINESLSIGELSNRSEVETLAGTSLLLTGSAGNLSIDNASVLEGNVLIVGGYVHRVDQALLPANLSMPTIEAAALLQSDSAFAGLMTLINVSNMGSLLETVSSLGDVTLFVPSNEAIAAAFDEGMMEALLSETNLTTLRQILALHVVPDASWSLADLSNMSTVVTATGAELELSGGPDELQVGNASVIEGNIVIANGFVHRIDRVLLPANLSWPSTHETTLEDVFADDEAAFAGLLALLNSSEASELARNLTNVTLFVPTNDAFAALSSEEAAALQANGDEAGPMWDFAFRHIVSGTYSINDLNTGGAELVALNGDVLSVEENDGVLTIESAQILPNASVAFAHGWLHRIDQVLWGNS</sequence>
<dbReference type="RefSeq" id="XP_001748692.1">
    <property type="nucleotide sequence ID" value="XM_001748640.1"/>
</dbReference>
<dbReference type="Proteomes" id="UP000001357">
    <property type="component" value="Unassembled WGS sequence"/>
</dbReference>
<dbReference type="SMART" id="SM00554">
    <property type="entry name" value="FAS1"/>
    <property type="match status" value="9"/>
</dbReference>
<evidence type="ECO:0000259" key="3">
    <source>
        <dbReference type="PROSITE" id="PS50213"/>
    </source>
</evidence>
<dbReference type="InterPro" id="IPR050904">
    <property type="entry name" value="Adhesion/Biosynth-related"/>
</dbReference>
<dbReference type="SUPFAM" id="SSF82153">
    <property type="entry name" value="FAS1 domain"/>
    <property type="match status" value="9"/>
</dbReference>
<dbReference type="InterPro" id="IPR000782">
    <property type="entry name" value="FAS1_domain"/>
</dbReference>
<dbReference type="Pfam" id="PF02469">
    <property type="entry name" value="Fasciclin"/>
    <property type="match status" value="9"/>
</dbReference>